<dbReference type="GO" id="GO:0046452">
    <property type="term" value="P:dihydrofolate metabolic process"/>
    <property type="evidence" value="ECO:0007669"/>
    <property type="project" value="TreeGrafter"/>
</dbReference>
<dbReference type="PRINTS" id="PR00502">
    <property type="entry name" value="NUDIXFAMILY"/>
</dbReference>
<evidence type="ECO:0000313" key="16">
    <source>
        <dbReference type="Proteomes" id="UP000320806"/>
    </source>
</evidence>
<feature type="domain" description="DHFR" evidence="13">
    <location>
        <begin position="2"/>
        <end position="151"/>
    </location>
</feature>
<evidence type="ECO:0000259" key="13">
    <source>
        <dbReference type="PROSITE" id="PS51330"/>
    </source>
</evidence>
<dbReference type="EC" id="1.5.1.3" evidence="4"/>
<evidence type="ECO:0000256" key="5">
    <source>
        <dbReference type="ARBA" id="ARBA00018886"/>
    </source>
</evidence>
<dbReference type="InterPro" id="IPR024072">
    <property type="entry name" value="DHFR-like_dom_sf"/>
</dbReference>
<evidence type="ECO:0000256" key="6">
    <source>
        <dbReference type="ARBA" id="ARBA00022563"/>
    </source>
</evidence>
<dbReference type="GO" id="GO:0070401">
    <property type="term" value="F:NADP+ binding"/>
    <property type="evidence" value="ECO:0007669"/>
    <property type="project" value="UniProtKB-ARBA"/>
</dbReference>
<comment type="similarity">
    <text evidence="2 11">Belongs to the Nudix hydrolase family.</text>
</comment>
<evidence type="ECO:0000256" key="2">
    <source>
        <dbReference type="ARBA" id="ARBA00005582"/>
    </source>
</evidence>
<dbReference type="Proteomes" id="UP000320806">
    <property type="component" value="Unassembled WGS sequence"/>
</dbReference>
<dbReference type="PROSITE" id="PS00075">
    <property type="entry name" value="DHFR_1"/>
    <property type="match status" value="1"/>
</dbReference>
<dbReference type="GO" id="GO:0046654">
    <property type="term" value="P:tetrahydrofolate biosynthetic process"/>
    <property type="evidence" value="ECO:0007669"/>
    <property type="project" value="UniProtKB-UniPathway"/>
</dbReference>
<dbReference type="SUPFAM" id="SSF53597">
    <property type="entry name" value="Dihydrofolate reductase-like"/>
    <property type="match status" value="1"/>
</dbReference>
<feature type="domain" description="Nudix hydrolase" evidence="14">
    <location>
        <begin position="169"/>
        <end position="300"/>
    </location>
</feature>
<proteinExistence type="inferred from homology"/>
<dbReference type="InterPro" id="IPR012259">
    <property type="entry name" value="DHFR"/>
</dbReference>
<dbReference type="PROSITE" id="PS51330">
    <property type="entry name" value="DHFR_2"/>
    <property type="match status" value="1"/>
</dbReference>
<accession>A0A542EFR6</accession>
<dbReference type="Pfam" id="PF00293">
    <property type="entry name" value="NUDIX"/>
    <property type="match status" value="1"/>
</dbReference>
<evidence type="ECO:0000256" key="7">
    <source>
        <dbReference type="ARBA" id="ARBA00022801"/>
    </source>
</evidence>
<dbReference type="PANTHER" id="PTHR48069:SF3">
    <property type="entry name" value="DIHYDROFOLATE REDUCTASE"/>
    <property type="match status" value="1"/>
</dbReference>
<dbReference type="InterPro" id="IPR015797">
    <property type="entry name" value="NUDIX_hydrolase-like_dom_sf"/>
</dbReference>
<keyword evidence="16" id="KW-1185">Reference proteome</keyword>
<dbReference type="Pfam" id="PF00186">
    <property type="entry name" value="DHFR_1"/>
    <property type="match status" value="1"/>
</dbReference>
<comment type="pathway">
    <text evidence="1">Cofactor biosynthesis; tetrahydrofolate biosynthesis; 5,6,7,8-tetrahydrofolate from 7,8-dihydrofolate: step 1/1.</text>
</comment>
<evidence type="ECO:0000256" key="4">
    <source>
        <dbReference type="ARBA" id="ARBA00012856"/>
    </source>
</evidence>
<evidence type="ECO:0000256" key="1">
    <source>
        <dbReference type="ARBA" id="ARBA00004903"/>
    </source>
</evidence>
<dbReference type="PROSITE" id="PS51462">
    <property type="entry name" value="NUDIX"/>
    <property type="match status" value="1"/>
</dbReference>
<keyword evidence="8" id="KW-0521">NADP</keyword>
<comment type="function">
    <text evidence="10">Key enzyme in folate metabolism. Catalyzes an essential reaction for de novo glycine and purine synthesis, and for DNA precursor synthesis.</text>
</comment>
<evidence type="ECO:0000313" key="15">
    <source>
        <dbReference type="EMBL" id="TQJ14096.1"/>
    </source>
</evidence>
<protein>
    <recommendedName>
        <fullName evidence="5">Dihydrofolate reductase</fullName>
        <ecNumber evidence="4">1.5.1.3</ecNumber>
    </recommendedName>
</protein>
<organism evidence="15 16">
    <name type="scientific">Yimella lutea</name>
    <dbReference type="NCBI Taxonomy" id="587872"/>
    <lineage>
        <taxon>Bacteria</taxon>
        <taxon>Bacillati</taxon>
        <taxon>Actinomycetota</taxon>
        <taxon>Actinomycetes</taxon>
        <taxon>Micrococcales</taxon>
        <taxon>Dermacoccaceae</taxon>
        <taxon>Yimella</taxon>
    </lineage>
</organism>
<dbReference type="InterPro" id="IPR000086">
    <property type="entry name" value="NUDIX_hydrolase_dom"/>
</dbReference>
<dbReference type="RefSeq" id="WP_141928010.1">
    <property type="nucleotide sequence ID" value="NZ_BAABCI010000034.1"/>
</dbReference>
<evidence type="ECO:0000256" key="12">
    <source>
        <dbReference type="RuleBase" id="RU004474"/>
    </source>
</evidence>
<gene>
    <name evidence="15" type="ORF">FB459_1543</name>
</gene>
<dbReference type="SUPFAM" id="SSF55811">
    <property type="entry name" value="Nudix"/>
    <property type="match status" value="1"/>
</dbReference>
<evidence type="ECO:0000259" key="14">
    <source>
        <dbReference type="PROSITE" id="PS51462"/>
    </source>
</evidence>
<comment type="similarity">
    <text evidence="3 12">Belongs to the dihydrofolate reductase family.</text>
</comment>
<comment type="caution">
    <text evidence="15">The sequence shown here is derived from an EMBL/GenBank/DDBJ whole genome shotgun (WGS) entry which is preliminary data.</text>
</comment>
<dbReference type="GO" id="GO:0005829">
    <property type="term" value="C:cytosol"/>
    <property type="evidence" value="ECO:0007669"/>
    <property type="project" value="TreeGrafter"/>
</dbReference>
<dbReference type="GO" id="GO:0016787">
    <property type="term" value="F:hydrolase activity"/>
    <property type="evidence" value="ECO:0007669"/>
    <property type="project" value="UniProtKB-KW"/>
</dbReference>
<dbReference type="PROSITE" id="PS00893">
    <property type="entry name" value="NUDIX_BOX"/>
    <property type="match status" value="1"/>
</dbReference>
<evidence type="ECO:0000256" key="3">
    <source>
        <dbReference type="ARBA" id="ARBA00009539"/>
    </source>
</evidence>
<evidence type="ECO:0000256" key="11">
    <source>
        <dbReference type="RuleBase" id="RU003476"/>
    </source>
</evidence>
<dbReference type="UniPathway" id="UPA00077">
    <property type="reaction ID" value="UER00158"/>
</dbReference>
<dbReference type="InterPro" id="IPR017925">
    <property type="entry name" value="DHFR_CS"/>
</dbReference>
<dbReference type="InterPro" id="IPR020476">
    <property type="entry name" value="Nudix_hydrolase"/>
</dbReference>
<dbReference type="AlphaFoldDB" id="A0A542EFR6"/>
<reference evidence="15 16" key="1">
    <citation type="submission" date="2019-06" db="EMBL/GenBank/DDBJ databases">
        <title>Sequencing the genomes of 1000 actinobacteria strains.</title>
        <authorList>
            <person name="Klenk H.-P."/>
        </authorList>
    </citation>
    <scope>NUCLEOTIDE SEQUENCE [LARGE SCALE GENOMIC DNA]</scope>
    <source>
        <strain evidence="15 16">DSM 19828</strain>
    </source>
</reference>
<dbReference type="GO" id="GO:0006730">
    <property type="term" value="P:one-carbon metabolic process"/>
    <property type="evidence" value="ECO:0007669"/>
    <property type="project" value="UniProtKB-KW"/>
</dbReference>
<dbReference type="Gene3D" id="3.90.79.10">
    <property type="entry name" value="Nucleoside Triphosphate Pyrophosphohydrolase"/>
    <property type="match status" value="1"/>
</dbReference>
<dbReference type="PANTHER" id="PTHR48069">
    <property type="entry name" value="DIHYDROFOLATE REDUCTASE"/>
    <property type="match status" value="1"/>
</dbReference>
<dbReference type="OrthoDB" id="9804442at2"/>
<sequence length="309" mass="33726">MTISMIAARSRNGVIGRDGDMPWHLPDDLKYFKRTTMGHPMIMGRKTFDAMGVLPGRRSIVVTRQAGWSAEGVETASSLDHALAMVGDDDVFIVGGAQIYEQALPFADRILLTEIDVEVEGDTYFPTLTPDQWRETSRDPQDGFTWVTYERAVPRATLVLGDRVGRGARTKIGASVAVMQGGRLLVTRREDNSLWCLPGGGIDPGETFAEAAIREAYEETGIQVEVESLIGVYTDPDIVIRSRGGSAHTQIYGVCFLARLVSGTPGLSDEVTEVAWVDADEASRLPFIPLHRRLVKAAFGSPDASPIFV</sequence>
<dbReference type="GO" id="GO:0004146">
    <property type="term" value="F:dihydrofolate reductase activity"/>
    <property type="evidence" value="ECO:0007669"/>
    <property type="project" value="UniProtKB-EC"/>
</dbReference>
<dbReference type="FunFam" id="3.40.430.10:FF:000001">
    <property type="entry name" value="Dihydrofolate reductase"/>
    <property type="match status" value="1"/>
</dbReference>
<dbReference type="Gene3D" id="3.40.430.10">
    <property type="entry name" value="Dihydrofolate Reductase, subunit A"/>
    <property type="match status" value="1"/>
</dbReference>
<name>A0A542EFR6_9MICO</name>
<dbReference type="PRINTS" id="PR00070">
    <property type="entry name" value="DHFR"/>
</dbReference>
<dbReference type="GO" id="GO:0046655">
    <property type="term" value="P:folic acid metabolic process"/>
    <property type="evidence" value="ECO:0007669"/>
    <property type="project" value="TreeGrafter"/>
</dbReference>
<keyword evidence="7 11" id="KW-0378">Hydrolase</keyword>
<dbReference type="EMBL" id="VFMO01000001">
    <property type="protein sequence ID" value="TQJ14096.1"/>
    <property type="molecule type" value="Genomic_DNA"/>
</dbReference>
<keyword evidence="6" id="KW-0554">One-carbon metabolism</keyword>
<dbReference type="CDD" id="cd00209">
    <property type="entry name" value="DHFR"/>
    <property type="match status" value="1"/>
</dbReference>
<dbReference type="InterPro" id="IPR020084">
    <property type="entry name" value="NUDIX_hydrolase_CS"/>
</dbReference>
<keyword evidence="9" id="KW-0560">Oxidoreductase</keyword>
<evidence type="ECO:0000256" key="8">
    <source>
        <dbReference type="ARBA" id="ARBA00022857"/>
    </source>
</evidence>
<evidence type="ECO:0000256" key="10">
    <source>
        <dbReference type="ARBA" id="ARBA00025067"/>
    </source>
</evidence>
<evidence type="ECO:0000256" key="9">
    <source>
        <dbReference type="ARBA" id="ARBA00023002"/>
    </source>
</evidence>
<dbReference type="InterPro" id="IPR001796">
    <property type="entry name" value="DHFR_dom"/>
</dbReference>